<reference evidence="1 2" key="1">
    <citation type="journal article" date="2016" name="Appl. Microbiol. Biotechnol.">
        <title>Characterization of T-DNA insertion mutants with decreased virulence in the entomopathogenic fungus Beauveria bassiana JEF-007.</title>
        <authorList>
            <person name="Kim S."/>
            <person name="Lee S.J."/>
            <person name="Nai Y.S."/>
            <person name="Yu J.S."/>
            <person name="Lee M.R."/>
            <person name="Yang Y.T."/>
            <person name="Kim J.S."/>
        </authorList>
    </citation>
    <scope>NUCLEOTIDE SEQUENCE [LARGE SCALE GENOMIC DNA]</scope>
    <source>
        <strain evidence="1 2">JEF-007</strain>
    </source>
</reference>
<gene>
    <name evidence="1" type="ORF">BM221_007586</name>
</gene>
<protein>
    <submittedName>
        <fullName evidence="1">Uncharacterized protein</fullName>
    </submittedName>
</protein>
<name>A0A2N6NH24_BEABA</name>
<accession>A0A2N6NH24</accession>
<dbReference type="Proteomes" id="UP000235728">
    <property type="component" value="Unassembled WGS sequence"/>
</dbReference>
<sequence length="100" mass="11250">MSQPLCLTKRSSLPNLGQITPRVLTVFEVRHQNGQRLKSLRGDDGLFLTNLILEAAKGIQAGALTVKCRYAEENGTKKKSSSSKAWLRLREDDNRNRIKL</sequence>
<evidence type="ECO:0000313" key="2">
    <source>
        <dbReference type="Proteomes" id="UP000235728"/>
    </source>
</evidence>
<organism evidence="1 2">
    <name type="scientific">Beauveria bassiana</name>
    <name type="common">White muscardine disease fungus</name>
    <name type="synonym">Tritirachium shiotae</name>
    <dbReference type="NCBI Taxonomy" id="176275"/>
    <lineage>
        <taxon>Eukaryota</taxon>
        <taxon>Fungi</taxon>
        <taxon>Dikarya</taxon>
        <taxon>Ascomycota</taxon>
        <taxon>Pezizomycotina</taxon>
        <taxon>Sordariomycetes</taxon>
        <taxon>Hypocreomycetidae</taxon>
        <taxon>Hypocreales</taxon>
        <taxon>Cordycipitaceae</taxon>
        <taxon>Beauveria</taxon>
    </lineage>
</organism>
<dbReference type="AlphaFoldDB" id="A0A2N6NH24"/>
<dbReference type="EMBL" id="MRVG01000008">
    <property type="protein sequence ID" value="PMB66593.1"/>
    <property type="molecule type" value="Genomic_DNA"/>
</dbReference>
<proteinExistence type="predicted"/>
<comment type="caution">
    <text evidence="1">The sequence shown here is derived from an EMBL/GenBank/DDBJ whole genome shotgun (WGS) entry which is preliminary data.</text>
</comment>
<evidence type="ECO:0000313" key="1">
    <source>
        <dbReference type="EMBL" id="PMB66593.1"/>
    </source>
</evidence>